<reference evidence="3" key="1">
    <citation type="submission" date="2020-05" db="EMBL/GenBank/DDBJ databases">
        <title>Phylogenomic resolution of chytrid fungi.</title>
        <authorList>
            <person name="Stajich J.E."/>
            <person name="Amses K."/>
            <person name="Simmons R."/>
            <person name="Seto K."/>
            <person name="Myers J."/>
            <person name="Bonds A."/>
            <person name="Quandt C.A."/>
            <person name="Barry K."/>
            <person name="Liu P."/>
            <person name="Grigoriev I."/>
            <person name="Longcore J.E."/>
            <person name="James T.Y."/>
        </authorList>
    </citation>
    <scope>NUCLEOTIDE SEQUENCE</scope>
    <source>
        <strain evidence="3">JEL0476</strain>
    </source>
</reference>
<dbReference type="SUPFAM" id="SSF50370">
    <property type="entry name" value="Ricin B-like lectins"/>
    <property type="match status" value="5"/>
</dbReference>
<feature type="chain" id="PRO_5042183674" description="Ricin B lectin domain-containing protein" evidence="1">
    <location>
        <begin position="17"/>
        <end position="773"/>
    </location>
</feature>
<dbReference type="InterPro" id="IPR035992">
    <property type="entry name" value="Ricin_B-like_lectins"/>
</dbReference>
<name>A0AAD5U7J0_9FUNG</name>
<feature type="signal peptide" evidence="1">
    <location>
        <begin position="1"/>
        <end position="16"/>
    </location>
</feature>
<keyword evidence="1" id="KW-0732">Signal</keyword>
<feature type="domain" description="Ricin B lectin" evidence="2">
    <location>
        <begin position="281"/>
        <end position="392"/>
    </location>
</feature>
<evidence type="ECO:0000313" key="3">
    <source>
        <dbReference type="EMBL" id="KAJ3224073.1"/>
    </source>
</evidence>
<dbReference type="Pfam" id="PF00652">
    <property type="entry name" value="Ricin_B_lectin"/>
    <property type="match status" value="1"/>
</dbReference>
<dbReference type="PROSITE" id="PS50231">
    <property type="entry name" value="RICIN_B_LECTIN"/>
    <property type="match status" value="3"/>
</dbReference>
<evidence type="ECO:0000259" key="2">
    <source>
        <dbReference type="SMART" id="SM00458"/>
    </source>
</evidence>
<dbReference type="InterPro" id="IPR000772">
    <property type="entry name" value="Ricin_B_lectin"/>
</dbReference>
<dbReference type="EMBL" id="JADGJW010000106">
    <property type="protein sequence ID" value="KAJ3224073.1"/>
    <property type="molecule type" value="Genomic_DNA"/>
</dbReference>
<gene>
    <name evidence="3" type="ORF">HK099_000285</name>
</gene>
<dbReference type="Gene3D" id="2.80.10.50">
    <property type="match status" value="4"/>
</dbReference>
<accession>A0AAD5U7J0</accession>
<evidence type="ECO:0000256" key="1">
    <source>
        <dbReference type="SAM" id="SignalP"/>
    </source>
</evidence>
<feature type="domain" description="Ricin B lectin" evidence="2">
    <location>
        <begin position="652"/>
        <end position="771"/>
    </location>
</feature>
<dbReference type="SMART" id="SM00458">
    <property type="entry name" value="RICIN"/>
    <property type="match status" value="3"/>
</dbReference>
<dbReference type="CDD" id="cd00161">
    <property type="entry name" value="beta-trefoil_Ricin-like"/>
    <property type="match status" value="1"/>
</dbReference>
<feature type="domain" description="Ricin B lectin" evidence="2">
    <location>
        <begin position="528"/>
        <end position="642"/>
    </location>
</feature>
<keyword evidence="4" id="KW-1185">Reference proteome</keyword>
<evidence type="ECO:0000313" key="4">
    <source>
        <dbReference type="Proteomes" id="UP001211065"/>
    </source>
</evidence>
<sequence>MRFLLLLSVVSSTVNQYYWDSVAPGTTFGTNNKLLYNGPGNVIFQLQTDGSYGITYNGFINEPFKREPGVGSTTPHYTFTLDSDGHFTLVKSEDQGDTPIDLANAQGPTNSPFKIFVGGDRRVRMIDARQSTIWTYPRDDVVVTRDRIESNMASRPNFLRNNERLTSSNKNWYLSMNSVGMLYTNTGYTFNPSNGDGIDVDYRSIVLNEDATLSYHLIDGTVIPVTDENDGSRSPPSTPSQISKYRMFITDEGIIRIQDIRGVVLWNFNIASTGQPVGLSYWPIILAKTGQCITAMSDKSISLQACSVTSENQYFTYHSDYLRVKSDPTKCITISDGNKLVIDKCSTKSLFNNVEQDFTIRTLDRKKCFHAANIVELLPCDLTDNDELFTWDMKYVPLKDTDFEAIFTMNLDYRIGSSEDEIELKPYNNKQTGKWAFKDGKLRWNISPNYCMDDGGNTVVLKDCSTASTWTKLITGQIQSTKSTNCITYDYKTLTLSLEYCNTNNNMQRLYFSRTDSIDDVVKNEPAKNIILISEATGLCLSTSDNNIRQEKCNSANNQLWNYRLDGKIMSVGSKKCVNNIDINHIGMGDCNSERTTIFKNIGKENYMFETKDNMCLDIGGLDPSMTWLYSCMSTNGNQLFTSNIIYSSIDYGVIQLTNQDKVIKLNEDKSIVLSDKKIWEPSQQFYLTAENKLKNSNNGCISYKNAEDGVKLFLDYCYLAKKFVFSNDRLQSLTDHQFCIDNSGGELGNGNPLQIWYCITGQPNQLWKMVRS</sequence>
<organism evidence="3 4">
    <name type="scientific">Clydaea vesicula</name>
    <dbReference type="NCBI Taxonomy" id="447962"/>
    <lineage>
        <taxon>Eukaryota</taxon>
        <taxon>Fungi</taxon>
        <taxon>Fungi incertae sedis</taxon>
        <taxon>Chytridiomycota</taxon>
        <taxon>Chytridiomycota incertae sedis</taxon>
        <taxon>Chytridiomycetes</taxon>
        <taxon>Lobulomycetales</taxon>
        <taxon>Lobulomycetaceae</taxon>
        <taxon>Clydaea</taxon>
    </lineage>
</organism>
<dbReference type="Proteomes" id="UP001211065">
    <property type="component" value="Unassembled WGS sequence"/>
</dbReference>
<comment type="caution">
    <text evidence="3">The sequence shown here is derived from an EMBL/GenBank/DDBJ whole genome shotgun (WGS) entry which is preliminary data.</text>
</comment>
<protein>
    <recommendedName>
        <fullName evidence="2">Ricin B lectin domain-containing protein</fullName>
    </recommendedName>
</protein>
<proteinExistence type="predicted"/>
<dbReference type="AlphaFoldDB" id="A0AAD5U7J0"/>